<name>A0A1M6LL36_9FLAO</name>
<keyword evidence="2" id="KW-1185">Reference proteome</keyword>
<gene>
    <name evidence="1" type="ORF">SAMN04487911_13219</name>
</gene>
<evidence type="ECO:0000313" key="2">
    <source>
        <dbReference type="Proteomes" id="UP000184231"/>
    </source>
</evidence>
<dbReference type="EMBL" id="FQYX01000032">
    <property type="protein sequence ID" value="SHJ71822.1"/>
    <property type="molecule type" value="Genomic_DNA"/>
</dbReference>
<accession>A0A1M6LL36</accession>
<dbReference type="AlphaFoldDB" id="A0A1M6LL36"/>
<sequence>MKKERLEPQKLRVALKALIDKSCSQPKIPNRFQAFHIALVKRNFNAIEVSIDYHRKRVYMDIVLDDHESDVDTGTLMVPTFRTNLLYRDLNEFLNSCIELDFENSPFYAKLLHSFSIKTEEHISC</sequence>
<evidence type="ECO:0000313" key="1">
    <source>
        <dbReference type="EMBL" id="SHJ71822.1"/>
    </source>
</evidence>
<reference evidence="1 2" key="1">
    <citation type="submission" date="2016-11" db="EMBL/GenBank/DDBJ databases">
        <authorList>
            <person name="Jaros S."/>
            <person name="Januszkiewicz K."/>
            <person name="Wedrychowicz H."/>
        </authorList>
    </citation>
    <scope>NUCLEOTIDE SEQUENCE [LARGE SCALE GENOMIC DNA]</scope>
    <source>
        <strain evidence="1 2">CGMCC 1.8863</strain>
    </source>
</reference>
<dbReference type="Proteomes" id="UP000184231">
    <property type="component" value="Unassembled WGS sequence"/>
</dbReference>
<proteinExistence type="predicted"/>
<organism evidence="1 2">
    <name type="scientific">Arenibacter nanhaiticus</name>
    <dbReference type="NCBI Taxonomy" id="558155"/>
    <lineage>
        <taxon>Bacteria</taxon>
        <taxon>Pseudomonadati</taxon>
        <taxon>Bacteroidota</taxon>
        <taxon>Flavobacteriia</taxon>
        <taxon>Flavobacteriales</taxon>
        <taxon>Flavobacteriaceae</taxon>
        <taxon>Arenibacter</taxon>
    </lineage>
</organism>
<dbReference type="STRING" id="558155.SAMN04487911_13219"/>
<dbReference type="OrthoDB" id="1440784at2"/>
<dbReference type="RefSeq" id="WP_072765637.1">
    <property type="nucleotide sequence ID" value="NZ_FQYX01000032.1"/>
</dbReference>
<protein>
    <submittedName>
        <fullName evidence="1">Uncharacterized protein</fullName>
    </submittedName>
</protein>